<dbReference type="RefSeq" id="WP_048091638.1">
    <property type="nucleotide sequence ID" value="NZ_JMIY01000005.1"/>
</dbReference>
<keyword evidence="2" id="KW-1185">Reference proteome</keyword>
<evidence type="ECO:0000313" key="1">
    <source>
        <dbReference type="EMBL" id="KCZ71586.1"/>
    </source>
</evidence>
<proteinExistence type="predicted"/>
<sequence>MLLKIEVEGFEVAKDIAGFHERLDTNVRHALEKSAMFLERKTKDAITRGIPPPLKQATIRRKGSSTPLIDTGLMRSQIAADYGHLKSNVALVGVFGNRSRIAAYHEFGTRTIPQRSFLRSTVEDPLTENALTGYFLKAVEDSINDKHKV</sequence>
<evidence type="ECO:0000313" key="2">
    <source>
        <dbReference type="Proteomes" id="UP000027153"/>
    </source>
</evidence>
<gene>
    <name evidence="1" type="ORF">ANME2D_02321</name>
</gene>
<protein>
    <recommendedName>
        <fullName evidence="3">Phage virion morphogenesis protein</fullName>
    </recommendedName>
</protein>
<dbReference type="EMBL" id="JMIY01000005">
    <property type="protein sequence ID" value="KCZ71586.1"/>
    <property type="molecule type" value="Genomic_DNA"/>
</dbReference>
<dbReference type="AlphaFoldDB" id="A0A062UX66"/>
<comment type="caution">
    <text evidence="1">The sequence shown here is derived from an EMBL/GenBank/DDBJ whole genome shotgun (WGS) entry which is preliminary data.</text>
</comment>
<evidence type="ECO:0008006" key="3">
    <source>
        <dbReference type="Google" id="ProtNLM"/>
    </source>
</evidence>
<dbReference type="Proteomes" id="UP000027153">
    <property type="component" value="Unassembled WGS sequence"/>
</dbReference>
<reference evidence="1 2" key="1">
    <citation type="journal article" date="2013" name="Nature">
        <title>Anaerobic oxidation of methane coupled to nitrate reduction in a novel archaeal lineage.</title>
        <authorList>
            <person name="Haroon M.F."/>
            <person name="Hu S."/>
            <person name="Shi Y."/>
            <person name="Imelfort M."/>
            <person name="Keller J."/>
            <person name="Hugenholtz P."/>
            <person name="Yuan Z."/>
            <person name="Tyson G.W."/>
        </authorList>
    </citation>
    <scope>NUCLEOTIDE SEQUENCE [LARGE SCALE GENOMIC DNA]</scope>
    <source>
        <strain evidence="1 2">ANME-2d</strain>
    </source>
</reference>
<dbReference type="OrthoDB" id="142753at2157"/>
<name>A0A062UX66_9EURY</name>
<organism evidence="1 2">
    <name type="scientific">Candidatus Methanoperedens nitratireducens</name>
    <dbReference type="NCBI Taxonomy" id="1392998"/>
    <lineage>
        <taxon>Archaea</taxon>
        <taxon>Methanobacteriati</taxon>
        <taxon>Methanobacteriota</taxon>
        <taxon>Stenosarchaea group</taxon>
        <taxon>Methanomicrobia</taxon>
        <taxon>Methanosarcinales</taxon>
        <taxon>ANME-2 cluster</taxon>
        <taxon>Candidatus Methanoperedentaceae</taxon>
        <taxon>Candidatus Methanoperedens</taxon>
    </lineage>
</organism>
<accession>A0A062UX66</accession>